<dbReference type="AlphaFoldDB" id="A0A6L2J0W9"/>
<dbReference type="EMBL" id="BKCJ010000157">
    <property type="protein sequence ID" value="GEU30432.1"/>
    <property type="molecule type" value="Genomic_DNA"/>
</dbReference>
<evidence type="ECO:0000259" key="1">
    <source>
        <dbReference type="Pfam" id="PF07727"/>
    </source>
</evidence>
<dbReference type="PANTHER" id="PTHR11439:SF495">
    <property type="entry name" value="REVERSE TRANSCRIPTASE, RNA-DEPENDENT DNA POLYMERASE-RELATED"/>
    <property type="match status" value="1"/>
</dbReference>
<comment type="caution">
    <text evidence="2">The sequence shown here is derived from an EMBL/GenBank/DDBJ whole genome shotgun (WGS) entry which is preliminary data.</text>
</comment>
<proteinExistence type="predicted"/>
<reference evidence="2" key="1">
    <citation type="journal article" date="2019" name="Sci. Rep.">
        <title>Draft genome of Tanacetum cinerariifolium, the natural source of mosquito coil.</title>
        <authorList>
            <person name="Yamashiro T."/>
            <person name="Shiraishi A."/>
            <person name="Satake H."/>
            <person name="Nakayama K."/>
        </authorList>
    </citation>
    <scope>NUCLEOTIDE SEQUENCE</scope>
</reference>
<protein>
    <submittedName>
        <fullName evidence="2">Retrovirus-related Pol polyprotein from transposon TNT 1-94</fullName>
    </submittedName>
</protein>
<accession>A0A6L2J0W9</accession>
<gene>
    <name evidence="2" type="ORF">Tci_002410</name>
</gene>
<feature type="domain" description="Reverse transcriptase Ty1/copia-type" evidence="1">
    <location>
        <begin position="36"/>
        <end position="113"/>
    </location>
</feature>
<dbReference type="Pfam" id="PF07727">
    <property type="entry name" value="RVT_2"/>
    <property type="match status" value="1"/>
</dbReference>
<sequence length="238" mass="27276">MFDAKADDGYFLGYSFVSKAFRLDAIQEELNQFHGNKVWTLVQLPRGNIAIGSKWMFRNKKDELGTVIRNKARLVAHGFSQKEGLNFNETFAPVARMKAIKIFLDISVQSKRIPPHSYEDNLYVPEGKSTSGACQLLRGKLVCWSAKKHQLVAMFSVKVEYVVAARCCANILWMKSQLTDYGIHYKTVPIFCDNISAIAISNNPVLHSRTKYLDIKYHFIRDYILKGDTELHFIPNKY</sequence>
<evidence type="ECO:0000313" key="2">
    <source>
        <dbReference type="EMBL" id="GEU30432.1"/>
    </source>
</evidence>
<dbReference type="InterPro" id="IPR013103">
    <property type="entry name" value="RVT_2"/>
</dbReference>
<dbReference type="PANTHER" id="PTHR11439">
    <property type="entry name" value="GAG-POL-RELATED RETROTRANSPOSON"/>
    <property type="match status" value="1"/>
</dbReference>
<dbReference type="CDD" id="cd09272">
    <property type="entry name" value="RNase_HI_RT_Ty1"/>
    <property type="match status" value="1"/>
</dbReference>
<organism evidence="2">
    <name type="scientific">Tanacetum cinerariifolium</name>
    <name type="common">Dalmatian daisy</name>
    <name type="synonym">Chrysanthemum cinerariifolium</name>
    <dbReference type="NCBI Taxonomy" id="118510"/>
    <lineage>
        <taxon>Eukaryota</taxon>
        <taxon>Viridiplantae</taxon>
        <taxon>Streptophyta</taxon>
        <taxon>Embryophyta</taxon>
        <taxon>Tracheophyta</taxon>
        <taxon>Spermatophyta</taxon>
        <taxon>Magnoliopsida</taxon>
        <taxon>eudicotyledons</taxon>
        <taxon>Gunneridae</taxon>
        <taxon>Pentapetalae</taxon>
        <taxon>asterids</taxon>
        <taxon>campanulids</taxon>
        <taxon>Asterales</taxon>
        <taxon>Asteraceae</taxon>
        <taxon>Asteroideae</taxon>
        <taxon>Anthemideae</taxon>
        <taxon>Anthemidinae</taxon>
        <taxon>Tanacetum</taxon>
    </lineage>
</organism>
<name>A0A6L2J0W9_TANCI</name>